<name>A0ABY0NDU8_9HYPH</name>
<dbReference type="EMBL" id="FNBZ01000001">
    <property type="protein sequence ID" value="SDF32366.1"/>
    <property type="molecule type" value="Genomic_DNA"/>
</dbReference>
<keyword evidence="2" id="KW-1185">Reference proteome</keyword>
<dbReference type="Proteomes" id="UP000199468">
    <property type="component" value="Unassembled WGS sequence"/>
</dbReference>
<protein>
    <recommendedName>
        <fullName evidence="3">DUF2946 domain-containing protein</fullName>
    </recommendedName>
</protein>
<proteinExistence type="predicted"/>
<reference evidence="1 2" key="1">
    <citation type="submission" date="2016-10" db="EMBL/GenBank/DDBJ databases">
        <authorList>
            <person name="Varghese N."/>
            <person name="Submissions S."/>
        </authorList>
    </citation>
    <scope>NUCLEOTIDE SEQUENCE [LARGE SCALE GENOMIC DNA]</scope>
    <source>
        <strain evidence="1 2">DSM 26672</strain>
    </source>
</reference>
<sequence>MNWRRSAIALVAVYVLVLQTTLVALAAGLSAQPSAGLVHPLCAPGQTAPFDPASDSGGAKLPDCCATLCLSAAIALPPPSPAAVFVARRPAVAFARHLPSEQVSAPPAPGYPLGARAPPLPV</sequence>
<evidence type="ECO:0000313" key="1">
    <source>
        <dbReference type="EMBL" id="SDF32366.1"/>
    </source>
</evidence>
<accession>A0ABY0NDU8</accession>
<organism evidence="1 2">
    <name type="scientific">Bosea robiniae</name>
    <dbReference type="NCBI Taxonomy" id="1036780"/>
    <lineage>
        <taxon>Bacteria</taxon>
        <taxon>Pseudomonadati</taxon>
        <taxon>Pseudomonadota</taxon>
        <taxon>Alphaproteobacteria</taxon>
        <taxon>Hyphomicrobiales</taxon>
        <taxon>Boseaceae</taxon>
        <taxon>Bosea</taxon>
    </lineage>
</organism>
<evidence type="ECO:0000313" key="2">
    <source>
        <dbReference type="Proteomes" id="UP000199468"/>
    </source>
</evidence>
<dbReference type="RefSeq" id="WP_091855555.1">
    <property type="nucleotide sequence ID" value="NZ_FNBZ01000001.1"/>
</dbReference>
<comment type="caution">
    <text evidence="1">The sequence shown here is derived from an EMBL/GenBank/DDBJ whole genome shotgun (WGS) entry which is preliminary data.</text>
</comment>
<gene>
    <name evidence="1" type="ORF">SAMN05421844_101338</name>
</gene>
<evidence type="ECO:0008006" key="3">
    <source>
        <dbReference type="Google" id="ProtNLM"/>
    </source>
</evidence>